<reference evidence="2" key="1">
    <citation type="journal article" date="2020" name="Phytopathology">
        <title>Genome Sequence Resources of Colletotrichum truncatum, C. plurivorum, C. musicola, and C. sojae: Four Species Pathogenic to Soybean (Glycine max).</title>
        <authorList>
            <person name="Rogerio F."/>
            <person name="Boufleur T.R."/>
            <person name="Ciampi-Guillardi M."/>
            <person name="Sukno S.A."/>
            <person name="Thon M.R."/>
            <person name="Massola Junior N.S."/>
            <person name="Baroncelli R."/>
        </authorList>
    </citation>
    <scope>NUCLEOTIDE SEQUENCE</scope>
    <source>
        <strain evidence="2">LFN00145</strain>
    </source>
</reference>
<accession>A0A8H6K3Y6</accession>
<keyword evidence="1" id="KW-0812">Transmembrane</keyword>
<feature type="transmembrane region" description="Helical" evidence="1">
    <location>
        <begin position="30"/>
        <end position="48"/>
    </location>
</feature>
<sequence>MMPSAPIRADSRDCWQHATCRLPRTSLLPLVWAAIQILTLWLAANRVLRDQKRDGTRRENRPQHICLIAFCVATESAFIGIQPRGMTAVKAADAEASSGLAIENQGPSFVTFRSPSDIVLSSSLPLPSLTDQSDCSGLSLETVAHQARAGSSMTPSAPPAIVVVAFPPSSWETKRCASISPSKLRGSLALLCRPCMGGFHY</sequence>
<comment type="caution">
    <text evidence="2">The sequence shown here is derived from an EMBL/GenBank/DDBJ whole genome shotgun (WGS) entry which is preliminary data.</text>
</comment>
<keyword evidence="1" id="KW-1133">Transmembrane helix</keyword>
<evidence type="ECO:0000256" key="1">
    <source>
        <dbReference type="SAM" id="Phobius"/>
    </source>
</evidence>
<protein>
    <submittedName>
        <fullName evidence="2">Uncharacterized protein</fullName>
    </submittedName>
</protein>
<evidence type="ECO:0000313" key="3">
    <source>
        <dbReference type="Proteomes" id="UP000654918"/>
    </source>
</evidence>
<dbReference type="AlphaFoldDB" id="A0A8H6K3Y6"/>
<name>A0A8H6K3Y6_9PEZI</name>
<evidence type="ECO:0000313" key="2">
    <source>
        <dbReference type="EMBL" id="KAF6824016.1"/>
    </source>
</evidence>
<organism evidence="2 3">
    <name type="scientific">Colletotrichum plurivorum</name>
    <dbReference type="NCBI Taxonomy" id="2175906"/>
    <lineage>
        <taxon>Eukaryota</taxon>
        <taxon>Fungi</taxon>
        <taxon>Dikarya</taxon>
        <taxon>Ascomycota</taxon>
        <taxon>Pezizomycotina</taxon>
        <taxon>Sordariomycetes</taxon>
        <taxon>Hypocreomycetidae</taxon>
        <taxon>Glomerellales</taxon>
        <taxon>Glomerellaceae</taxon>
        <taxon>Colletotrichum</taxon>
        <taxon>Colletotrichum orchidearum species complex</taxon>
    </lineage>
</organism>
<gene>
    <name evidence="2" type="ORF">CPLU01_11084</name>
</gene>
<keyword evidence="1" id="KW-0472">Membrane</keyword>
<dbReference type="EMBL" id="WIGO01000201">
    <property type="protein sequence ID" value="KAF6824016.1"/>
    <property type="molecule type" value="Genomic_DNA"/>
</dbReference>
<dbReference type="Proteomes" id="UP000654918">
    <property type="component" value="Unassembled WGS sequence"/>
</dbReference>
<keyword evidence="3" id="KW-1185">Reference proteome</keyword>
<proteinExistence type="predicted"/>